<organism evidence="2 3">
    <name type="scientific">Plectus sambesii</name>
    <dbReference type="NCBI Taxonomy" id="2011161"/>
    <lineage>
        <taxon>Eukaryota</taxon>
        <taxon>Metazoa</taxon>
        <taxon>Ecdysozoa</taxon>
        <taxon>Nematoda</taxon>
        <taxon>Chromadorea</taxon>
        <taxon>Plectida</taxon>
        <taxon>Plectina</taxon>
        <taxon>Plectoidea</taxon>
        <taxon>Plectidae</taxon>
        <taxon>Plectus</taxon>
    </lineage>
</organism>
<evidence type="ECO:0000256" key="1">
    <source>
        <dbReference type="SAM" id="SignalP"/>
    </source>
</evidence>
<protein>
    <submittedName>
        <fullName evidence="3">Uncharacterized protein</fullName>
    </submittedName>
</protein>
<evidence type="ECO:0000313" key="3">
    <source>
        <dbReference type="WBParaSite" id="PSAMB.scaffold2332size23819.g17305.t1"/>
    </source>
</evidence>
<sequence length="92" mass="10078">MNAALWIGAFCVTMLVVATANGAEIGAKRNATEDAIMGESDVMVRQRRGDISLECTAKCTVYWVCRVKNWLFGGNCDYPFGCKCACPAWQDC</sequence>
<name>A0A914VR97_9BILA</name>
<evidence type="ECO:0000313" key="2">
    <source>
        <dbReference type="Proteomes" id="UP000887566"/>
    </source>
</evidence>
<dbReference type="WBParaSite" id="PSAMB.scaffold2332size23819.g17305.t1">
    <property type="protein sequence ID" value="PSAMB.scaffold2332size23819.g17305.t1"/>
    <property type="gene ID" value="PSAMB.scaffold2332size23819.g17305"/>
</dbReference>
<accession>A0A914VR97</accession>
<feature type="signal peptide" evidence="1">
    <location>
        <begin position="1"/>
        <end position="22"/>
    </location>
</feature>
<reference evidence="3" key="1">
    <citation type="submission" date="2022-11" db="UniProtKB">
        <authorList>
            <consortium name="WormBaseParasite"/>
        </authorList>
    </citation>
    <scope>IDENTIFICATION</scope>
</reference>
<feature type="chain" id="PRO_5037564543" evidence="1">
    <location>
        <begin position="23"/>
        <end position="92"/>
    </location>
</feature>
<dbReference type="Proteomes" id="UP000887566">
    <property type="component" value="Unplaced"/>
</dbReference>
<dbReference type="AlphaFoldDB" id="A0A914VR97"/>
<keyword evidence="1" id="KW-0732">Signal</keyword>
<keyword evidence="2" id="KW-1185">Reference proteome</keyword>
<proteinExistence type="predicted"/>